<name>A0A0G1MDR0_9BACT</name>
<organism evidence="1 2">
    <name type="scientific">Candidatus Magasanikbacteria bacterium GW2011_GWA2_45_39</name>
    <dbReference type="NCBI Taxonomy" id="1619041"/>
    <lineage>
        <taxon>Bacteria</taxon>
        <taxon>Candidatus Magasanikiibacteriota</taxon>
    </lineage>
</organism>
<comment type="caution">
    <text evidence="1">The sequence shown here is derived from an EMBL/GenBank/DDBJ whole genome shotgun (WGS) entry which is preliminary data.</text>
</comment>
<dbReference type="AlphaFoldDB" id="A0A0G1MDR0"/>
<dbReference type="Proteomes" id="UP000033999">
    <property type="component" value="Unassembled WGS sequence"/>
</dbReference>
<evidence type="ECO:0000313" key="1">
    <source>
        <dbReference type="EMBL" id="KKU06202.1"/>
    </source>
</evidence>
<dbReference type="EMBL" id="LCKX01000037">
    <property type="protein sequence ID" value="KKU06202.1"/>
    <property type="molecule type" value="Genomic_DNA"/>
</dbReference>
<reference evidence="1 2" key="1">
    <citation type="journal article" date="2015" name="Nature">
        <title>rRNA introns, odd ribosomes, and small enigmatic genomes across a large radiation of phyla.</title>
        <authorList>
            <person name="Brown C.T."/>
            <person name="Hug L.A."/>
            <person name="Thomas B.C."/>
            <person name="Sharon I."/>
            <person name="Castelle C.J."/>
            <person name="Singh A."/>
            <person name="Wilkins M.J."/>
            <person name="Williams K.H."/>
            <person name="Banfield J.F."/>
        </authorList>
    </citation>
    <scope>NUCLEOTIDE SEQUENCE [LARGE SCALE GENOMIC DNA]</scope>
</reference>
<gene>
    <name evidence="1" type="ORF">UX10_C0037G0008</name>
</gene>
<protein>
    <submittedName>
        <fullName evidence="1">Uncharacterized protein</fullName>
    </submittedName>
</protein>
<accession>A0A0G1MDR0</accession>
<proteinExistence type="predicted"/>
<sequence>MKKLADFIEKNKHLMWWVKDYKKIKAESIVEATLNYGDWEEVQTLIKILGIKKVAKIFRSKSPPSPMGRTNYFPEVINYFNHYFDKYASS</sequence>
<evidence type="ECO:0000313" key="2">
    <source>
        <dbReference type="Proteomes" id="UP000033999"/>
    </source>
</evidence>